<evidence type="ECO:0000256" key="1">
    <source>
        <dbReference type="ARBA" id="ARBA00005495"/>
    </source>
</evidence>
<evidence type="ECO:0000256" key="3">
    <source>
        <dbReference type="ARBA" id="ARBA00022833"/>
    </source>
</evidence>
<evidence type="ECO:0000313" key="7">
    <source>
        <dbReference type="Proteomes" id="UP000445582"/>
    </source>
</evidence>
<sequence length="134" mass="14298">MGQTGKCLCGAISYEAQAEPLMTLTCHCKNCQRQAGSALSVIVGYPKGTVAIEGSPKTYDDEGDSGHAVHRQFCDNCGSPLFTLAESAPEMIFIKAGTFDDTSWLQPSAHCWTNSAQPWIEMGDIPQLEGNPGA</sequence>
<comment type="similarity">
    <text evidence="1">Belongs to the Gfa family.</text>
</comment>
<evidence type="ECO:0000256" key="4">
    <source>
        <dbReference type="ARBA" id="ARBA00023239"/>
    </source>
</evidence>
<keyword evidence="2" id="KW-0479">Metal-binding</keyword>
<dbReference type="InterPro" id="IPR011057">
    <property type="entry name" value="Mss4-like_sf"/>
</dbReference>
<feature type="domain" description="CENP-V/GFA" evidence="5">
    <location>
        <begin position="3"/>
        <end position="120"/>
    </location>
</feature>
<accession>A0A844YKA7</accession>
<gene>
    <name evidence="6" type="ORF">GRI48_12235</name>
</gene>
<reference evidence="6 7" key="1">
    <citation type="submission" date="2019-12" db="EMBL/GenBank/DDBJ databases">
        <title>Genomic-based taxomic classification of the family Erythrobacteraceae.</title>
        <authorList>
            <person name="Xu L."/>
        </authorList>
    </citation>
    <scope>NUCLEOTIDE SEQUENCE [LARGE SCALE GENOMIC DNA]</scope>
    <source>
        <strain evidence="6 7">MCCC 1A09965</strain>
    </source>
</reference>
<keyword evidence="3" id="KW-0862">Zinc</keyword>
<dbReference type="SUPFAM" id="SSF51316">
    <property type="entry name" value="Mss4-like"/>
    <property type="match status" value="1"/>
</dbReference>
<dbReference type="PROSITE" id="PS51891">
    <property type="entry name" value="CENP_V_GFA"/>
    <property type="match status" value="1"/>
</dbReference>
<dbReference type="EMBL" id="WTYN01000003">
    <property type="protein sequence ID" value="MXO63779.1"/>
    <property type="molecule type" value="Genomic_DNA"/>
</dbReference>
<organism evidence="6 7">
    <name type="scientific">Qipengyuania oceanensis</name>
    <dbReference type="NCBI Taxonomy" id="1463597"/>
    <lineage>
        <taxon>Bacteria</taxon>
        <taxon>Pseudomonadati</taxon>
        <taxon>Pseudomonadota</taxon>
        <taxon>Alphaproteobacteria</taxon>
        <taxon>Sphingomonadales</taxon>
        <taxon>Erythrobacteraceae</taxon>
        <taxon>Qipengyuania</taxon>
    </lineage>
</organism>
<dbReference type="Pfam" id="PF04828">
    <property type="entry name" value="GFA"/>
    <property type="match status" value="1"/>
</dbReference>
<keyword evidence="7" id="KW-1185">Reference proteome</keyword>
<dbReference type="GO" id="GO:0046872">
    <property type="term" value="F:metal ion binding"/>
    <property type="evidence" value="ECO:0007669"/>
    <property type="project" value="UniProtKB-KW"/>
</dbReference>
<dbReference type="OrthoDB" id="7186766at2"/>
<dbReference type="RefSeq" id="WP_160676663.1">
    <property type="nucleotide sequence ID" value="NZ_WTYN01000003.1"/>
</dbReference>
<name>A0A844YKA7_9SPHN</name>
<dbReference type="PANTHER" id="PTHR33337:SF40">
    <property type="entry name" value="CENP-V_GFA DOMAIN-CONTAINING PROTEIN-RELATED"/>
    <property type="match status" value="1"/>
</dbReference>
<keyword evidence="4" id="KW-0456">Lyase</keyword>
<evidence type="ECO:0000313" key="6">
    <source>
        <dbReference type="EMBL" id="MXO63779.1"/>
    </source>
</evidence>
<dbReference type="Proteomes" id="UP000445582">
    <property type="component" value="Unassembled WGS sequence"/>
</dbReference>
<evidence type="ECO:0000256" key="2">
    <source>
        <dbReference type="ARBA" id="ARBA00022723"/>
    </source>
</evidence>
<protein>
    <submittedName>
        <fullName evidence="6">Aldehyde-activating protein</fullName>
    </submittedName>
</protein>
<dbReference type="GO" id="GO:0016846">
    <property type="term" value="F:carbon-sulfur lyase activity"/>
    <property type="evidence" value="ECO:0007669"/>
    <property type="project" value="InterPro"/>
</dbReference>
<comment type="caution">
    <text evidence="6">The sequence shown here is derived from an EMBL/GenBank/DDBJ whole genome shotgun (WGS) entry which is preliminary data.</text>
</comment>
<proteinExistence type="inferred from homology"/>
<dbReference type="AlphaFoldDB" id="A0A844YKA7"/>
<dbReference type="Gene3D" id="3.90.1590.10">
    <property type="entry name" value="glutathione-dependent formaldehyde- activating enzyme (gfa)"/>
    <property type="match status" value="1"/>
</dbReference>
<evidence type="ECO:0000259" key="5">
    <source>
        <dbReference type="PROSITE" id="PS51891"/>
    </source>
</evidence>
<dbReference type="InterPro" id="IPR006913">
    <property type="entry name" value="CENP-V/GFA"/>
</dbReference>
<dbReference type="PANTHER" id="PTHR33337">
    <property type="entry name" value="GFA DOMAIN-CONTAINING PROTEIN"/>
    <property type="match status" value="1"/>
</dbReference>